<dbReference type="InterPro" id="IPR011990">
    <property type="entry name" value="TPR-like_helical_dom_sf"/>
</dbReference>
<dbReference type="InterPro" id="IPR006597">
    <property type="entry name" value="Sel1-like"/>
</dbReference>
<evidence type="ECO:0000313" key="2">
    <source>
        <dbReference type="Proteomes" id="UP000439903"/>
    </source>
</evidence>
<dbReference type="OrthoDB" id="2384430at2759"/>
<organism evidence="1 2">
    <name type="scientific">Gigaspora margarita</name>
    <dbReference type="NCBI Taxonomy" id="4874"/>
    <lineage>
        <taxon>Eukaryota</taxon>
        <taxon>Fungi</taxon>
        <taxon>Fungi incertae sedis</taxon>
        <taxon>Mucoromycota</taxon>
        <taxon>Glomeromycotina</taxon>
        <taxon>Glomeromycetes</taxon>
        <taxon>Diversisporales</taxon>
        <taxon>Gigasporaceae</taxon>
        <taxon>Gigaspora</taxon>
    </lineage>
</organism>
<comment type="caution">
    <text evidence="1">The sequence shown here is derived from an EMBL/GenBank/DDBJ whole genome shotgun (WGS) entry which is preliminary data.</text>
</comment>
<dbReference type="AlphaFoldDB" id="A0A8H3XM82"/>
<gene>
    <name evidence="1" type="ORF">F8M41_024610</name>
</gene>
<sequence>MGSCVSLLITNNAEYPPERCVKSKDEEGHTESETKVFKWYLRSSKGGNARGQYSVGVCYQNGIGIDKDDNKAFEWYMKSAKGGDPCGQYNVGNCYENGIGVEKDEGKAFKWYFRR</sequence>
<dbReference type="PANTHER" id="PTHR43628">
    <property type="entry name" value="ACTIVATOR OF C KINASE PROTEIN 1-RELATED"/>
    <property type="match status" value="1"/>
</dbReference>
<dbReference type="SUPFAM" id="SSF81901">
    <property type="entry name" value="HCP-like"/>
    <property type="match status" value="1"/>
</dbReference>
<name>A0A8H3XM82_GIGMA</name>
<protein>
    <submittedName>
        <fullName evidence="1">HCP-like protein</fullName>
    </submittedName>
</protein>
<proteinExistence type="predicted"/>
<accession>A0A8H3XM82</accession>
<dbReference type="SMART" id="SM00671">
    <property type="entry name" value="SEL1"/>
    <property type="match status" value="2"/>
</dbReference>
<dbReference type="EMBL" id="WTPW01000845">
    <property type="protein sequence ID" value="KAF0475501.1"/>
    <property type="molecule type" value="Genomic_DNA"/>
</dbReference>
<reference evidence="1 2" key="1">
    <citation type="journal article" date="2019" name="Environ. Microbiol.">
        <title>At the nexus of three kingdoms: the genome of the mycorrhizal fungus Gigaspora margarita provides insights into plant, endobacterial and fungal interactions.</title>
        <authorList>
            <person name="Venice F."/>
            <person name="Ghignone S."/>
            <person name="Salvioli di Fossalunga A."/>
            <person name="Amselem J."/>
            <person name="Novero M."/>
            <person name="Xianan X."/>
            <person name="Sedzielewska Toro K."/>
            <person name="Morin E."/>
            <person name="Lipzen A."/>
            <person name="Grigoriev I.V."/>
            <person name="Henrissat B."/>
            <person name="Martin F.M."/>
            <person name="Bonfante P."/>
        </authorList>
    </citation>
    <scope>NUCLEOTIDE SEQUENCE [LARGE SCALE GENOMIC DNA]</scope>
    <source>
        <strain evidence="1 2">BEG34</strain>
    </source>
</reference>
<dbReference type="Gene3D" id="1.25.40.10">
    <property type="entry name" value="Tetratricopeptide repeat domain"/>
    <property type="match status" value="1"/>
</dbReference>
<keyword evidence="2" id="KW-1185">Reference proteome</keyword>
<dbReference type="Pfam" id="PF08238">
    <property type="entry name" value="Sel1"/>
    <property type="match status" value="3"/>
</dbReference>
<dbReference type="InterPro" id="IPR052945">
    <property type="entry name" value="Mitotic_Regulator"/>
</dbReference>
<dbReference type="PANTHER" id="PTHR43628:SF1">
    <property type="entry name" value="CHITIN SYNTHASE REGULATORY FACTOR 2-RELATED"/>
    <property type="match status" value="1"/>
</dbReference>
<evidence type="ECO:0000313" key="1">
    <source>
        <dbReference type="EMBL" id="KAF0475501.1"/>
    </source>
</evidence>
<dbReference type="Proteomes" id="UP000439903">
    <property type="component" value="Unassembled WGS sequence"/>
</dbReference>